<dbReference type="Pfam" id="PF00496">
    <property type="entry name" value="SBP_bac_5"/>
    <property type="match status" value="1"/>
</dbReference>
<evidence type="ECO:0000259" key="2">
    <source>
        <dbReference type="Pfam" id="PF00496"/>
    </source>
</evidence>
<dbReference type="InterPro" id="IPR039424">
    <property type="entry name" value="SBP_5"/>
</dbReference>
<organism evidence="3 4">
    <name type="scientific">Corynebacterium kalinowskii</name>
    <dbReference type="NCBI Taxonomy" id="2675216"/>
    <lineage>
        <taxon>Bacteria</taxon>
        <taxon>Bacillati</taxon>
        <taxon>Actinomycetota</taxon>
        <taxon>Actinomycetes</taxon>
        <taxon>Mycobacteriales</taxon>
        <taxon>Corynebacteriaceae</taxon>
        <taxon>Corynebacterium</taxon>
    </lineage>
</organism>
<dbReference type="GO" id="GO:0015833">
    <property type="term" value="P:peptide transport"/>
    <property type="evidence" value="ECO:0007669"/>
    <property type="project" value="TreeGrafter"/>
</dbReference>
<dbReference type="PANTHER" id="PTHR30290:SF65">
    <property type="entry name" value="MONOACYL PHOSPHATIDYLINOSITOL TETRAMANNOSIDE-BINDING PROTEIN LPQW-RELATED"/>
    <property type="match status" value="1"/>
</dbReference>
<dbReference type="Gene3D" id="3.10.105.10">
    <property type="entry name" value="Dipeptide-binding Protein, Domain 3"/>
    <property type="match status" value="1"/>
</dbReference>
<dbReference type="InterPro" id="IPR000914">
    <property type="entry name" value="SBP_5_dom"/>
</dbReference>
<gene>
    <name evidence="3" type="ORF">CKALI_07735</name>
</gene>
<name>A0A6B8VHD2_9CORY</name>
<feature type="domain" description="Solute-binding protein family 5" evidence="2">
    <location>
        <begin position="93"/>
        <end position="314"/>
    </location>
</feature>
<feature type="region of interest" description="Disordered" evidence="1">
    <location>
        <begin position="1"/>
        <end position="27"/>
    </location>
</feature>
<evidence type="ECO:0000256" key="1">
    <source>
        <dbReference type="SAM" id="MobiDB-lite"/>
    </source>
</evidence>
<dbReference type="AlphaFoldDB" id="A0A6B8VHD2"/>
<protein>
    <submittedName>
        <fullName evidence="3">Monoacyl phosphatidylinositol tetramannoside-binding protein LpqW</fullName>
    </submittedName>
</protein>
<accession>A0A6B8VHD2</accession>
<proteinExistence type="predicted"/>
<dbReference type="KEGG" id="ckw:CKALI_07735"/>
<dbReference type="SUPFAM" id="SSF53850">
    <property type="entry name" value="Periplasmic binding protein-like II"/>
    <property type="match status" value="1"/>
</dbReference>
<dbReference type="GO" id="GO:1904680">
    <property type="term" value="F:peptide transmembrane transporter activity"/>
    <property type="evidence" value="ECO:0007669"/>
    <property type="project" value="TreeGrafter"/>
</dbReference>
<reference evidence="4" key="1">
    <citation type="submission" date="2019-11" db="EMBL/GenBank/DDBJ databases">
        <title>Complete genome sequence of Corynebacterium kalinowskii 1959, a novel Corynebacterium species isolated from soil of a small paddock in Vilsendorf, Germany.</title>
        <authorList>
            <person name="Schaffert L."/>
            <person name="Ruwe M."/>
            <person name="Milse J."/>
            <person name="Hanuschka K."/>
            <person name="Ortseifen V."/>
            <person name="Droste J."/>
            <person name="Brandt D."/>
            <person name="Schlueter L."/>
            <person name="Kutter Y."/>
            <person name="Vinke S."/>
            <person name="Viehoefer P."/>
            <person name="Jacob L."/>
            <person name="Luebke N.-C."/>
            <person name="Schulte-Berndt E."/>
            <person name="Hain C."/>
            <person name="Linder M."/>
            <person name="Schmidt P."/>
            <person name="Wollenschlaeger L."/>
            <person name="Luttermann T."/>
            <person name="Thieme E."/>
            <person name="Hassa J."/>
            <person name="Haak M."/>
            <person name="Wittchen M."/>
            <person name="Mentz A."/>
            <person name="Persicke M."/>
            <person name="Busche T."/>
            <person name="Ruckert C."/>
        </authorList>
    </citation>
    <scope>NUCLEOTIDE SEQUENCE [LARGE SCALE GENOMIC DNA]</scope>
    <source>
        <strain evidence="4">1959</strain>
    </source>
</reference>
<dbReference type="Gene3D" id="3.90.76.10">
    <property type="entry name" value="Dipeptide-binding Protein, Domain 1"/>
    <property type="match status" value="1"/>
</dbReference>
<dbReference type="EMBL" id="CP046452">
    <property type="protein sequence ID" value="QGU02409.1"/>
    <property type="molecule type" value="Genomic_DNA"/>
</dbReference>
<evidence type="ECO:0000313" key="4">
    <source>
        <dbReference type="Proteomes" id="UP000427071"/>
    </source>
</evidence>
<dbReference type="CDD" id="cd08501">
    <property type="entry name" value="PBP2_Lpqw"/>
    <property type="match status" value="1"/>
</dbReference>
<dbReference type="PANTHER" id="PTHR30290">
    <property type="entry name" value="PERIPLASMIC BINDING COMPONENT OF ABC TRANSPORTER"/>
    <property type="match status" value="1"/>
</dbReference>
<keyword evidence="4" id="KW-1185">Reference proteome</keyword>
<evidence type="ECO:0000313" key="3">
    <source>
        <dbReference type="EMBL" id="QGU02409.1"/>
    </source>
</evidence>
<sequence>MAQPGPAPVEPSAGAGQTTVVPEVPVDKKNRNEITVGIDPIRTGFNPHRVSDDTAFVQSLARLVLPSSFVDGHMNKDLLVSAAEIAPTDGAAQVVQYRINSAAQWSDGSPITGADFRYLWEQLSSQPGVINSAGYQSISDVRTSEGGKLVTVVFHRKVADWHELFNNLLPSHLLSVGAEDFSQALGTQVPASAGRYMVRGIDRKRGVVELARNDRFWGADPADVELLTFQEVATVSRSIEMLRSGQLSFAHVTPSETSRDALVLAEGLQHRFVDRNVQLTATFNTQTVSDAGTRAAIASALDIPLLARLASGRSADLAIAEVPGRTVVDEGVRREAAHSLSSPLKVAADPADETARAAAMAIVDMLHKAGFSAQIVQSDLADITGKRMAAGEVDMVVTWQRSAEDTLTAASRYSCPPDQTKKPANLAGWCDTDATDFLAAALAGHHEETAAVDLVRTIEAKQTLSVPIMTDRRIDILGAGIVTGESSLEKWPVVADASVLATAYEWKDE</sequence>
<dbReference type="Proteomes" id="UP000427071">
    <property type="component" value="Chromosome"/>
</dbReference>